<dbReference type="GO" id="GO:0016020">
    <property type="term" value="C:membrane"/>
    <property type="evidence" value="ECO:0007669"/>
    <property type="project" value="UniProtKB-SubCell"/>
</dbReference>
<feature type="compositionally biased region" description="Basic and acidic residues" evidence="6">
    <location>
        <begin position="61"/>
        <end position="73"/>
    </location>
</feature>
<dbReference type="Proteomes" id="UP001153069">
    <property type="component" value="Unassembled WGS sequence"/>
</dbReference>
<dbReference type="EMBL" id="CAICTM010001290">
    <property type="protein sequence ID" value="CAB9522340.1"/>
    <property type="molecule type" value="Genomic_DNA"/>
</dbReference>
<protein>
    <submittedName>
        <fullName evidence="8">Whole genome shotgun sequence</fullName>
    </submittedName>
</protein>
<keyword evidence="2 4" id="KW-0812">Transmembrane</keyword>
<sequence length="565" mass="60509">MFARYHYLALLALALSKLQESQASSSYDNNNSNSAAQQPDITAFAFVRKTASETAADDAPNDSHQDFPSRNSDESSEDSSTTVSSSLLYDGGCVVSAEALMCTGGDDGYDSSIFSLMDFGADDYSDEEESDDEDDDDDDGHSSMLSNASLRRSKVAAGYNAPPPPRDSQSTKYEDTSSSQVSWSQLNNLQRMQSYEIPFQATTTAFYNGNTLSLRGGAAAVSWSLKHYQTKQSYTIPFPTTTPAFVNSGALLLRGGAAASSVGSEFAKKLLVTALVTLVYEALCGHILEFIKIYMQTSPDGTSYGTVLRQITAEKGIGGLWDGFIPWGVVQSFFKGSVFGLAHAMASSCLVPLAESGTIPMQLAMTCAGGIAGGFQGFVLSPTLLLKTRVMTNPVFREKMSLWKTTWLSATTGYDVVASEGVGALMKGSSVFATKRVFDWATRYYFSDLFETMALSYKGGAALTVQDKIACSLLGGTASTFCTLPLDVLVAKIQDAKKAGVSVSALKLFQDELKEKGWAGLKKSYMKGFEARLAHVAFTTVAIKTGTPIAYNLLFPAKLEAATAS</sequence>
<accession>A0A9N8HRN6</accession>
<dbReference type="PANTHER" id="PTHR46982">
    <property type="entry name" value="CITRATE/OXOGLUTARATE CARRIER PROTEIN"/>
    <property type="match status" value="1"/>
</dbReference>
<name>A0A9N8HRN6_9STRA</name>
<keyword evidence="9" id="KW-1185">Reference proteome</keyword>
<dbReference type="Pfam" id="PF00153">
    <property type="entry name" value="Mito_carr"/>
    <property type="match status" value="2"/>
</dbReference>
<dbReference type="GO" id="GO:0005371">
    <property type="term" value="F:tricarboxylate secondary active transmembrane transporter activity"/>
    <property type="evidence" value="ECO:0007669"/>
    <property type="project" value="TreeGrafter"/>
</dbReference>
<evidence type="ECO:0000256" key="7">
    <source>
        <dbReference type="SAM" id="SignalP"/>
    </source>
</evidence>
<dbReference type="AlphaFoldDB" id="A0A9N8HRN6"/>
<evidence type="ECO:0000256" key="5">
    <source>
        <dbReference type="RuleBase" id="RU000488"/>
    </source>
</evidence>
<feature type="chain" id="PRO_5040505012" evidence="7">
    <location>
        <begin position="24"/>
        <end position="565"/>
    </location>
</feature>
<evidence type="ECO:0000256" key="4">
    <source>
        <dbReference type="PROSITE-ProRule" id="PRU00282"/>
    </source>
</evidence>
<dbReference type="OrthoDB" id="10253709at2759"/>
<dbReference type="InterPro" id="IPR023395">
    <property type="entry name" value="MCP_dom_sf"/>
</dbReference>
<comment type="subcellular location">
    <subcellularLocation>
        <location evidence="1">Membrane</location>
        <topology evidence="1">Multi-pass membrane protein</topology>
    </subcellularLocation>
</comment>
<reference evidence="8" key="1">
    <citation type="submission" date="2020-06" db="EMBL/GenBank/DDBJ databases">
        <authorList>
            <consortium name="Plant Systems Biology data submission"/>
        </authorList>
    </citation>
    <scope>NUCLEOTIDE SEQUENCE</scope>
    <source>
        <strain evidence="8">D6</strain>
    </source>
</reference>
<feature type="signal peptide" evidence="7">
    <location>
        <begin position="1"/>
        <end position="23"/>
    </location>
</feature>
<dbReference type="GO" id="GO:0005739">
    <property type="term" value="C:mitochondrion"/>
    <property type="evidence" value="ECO:0007669"/>
    <property type="project" value="TreeGrafter"/>
</dbReference>
<feature type="compositionally biased region" description="Acidic residues" evidence="6">
    <location>
        <begin position="122"/>
        <end position="139"/>
    </location>
</feature>
<feature type="repeat" description="Solcar" evidence="4">
    <location>
        <begin position="268"/>
        <end position="348"/>
    </location>
</feature>
<proteinExistence type="inferred from homology"/>
<dbReference type="GO" id="GO:0015742">
    <property type="term" value="P:alpha-ketoglutarate transport"/>
    <property type="evidence" value="ECO:0007669"/>
    <property type="project" value="TreeGrafter"/>
</dbReference>
<evidence type="ECO:0000256" key="2">
    <source>
        <dbReference type="ARBA" id="ARBA00022692"/>
    </source>
</evidence>
<dbReference type="SUPFAM" id="SSF103506">
    <property type="entry name" value="Mitochondrial carrier"/>
    <property type="match status" value="1"/>
</dbReference>
<evidence type="ECO:0000256" key="1">
    <source>
        <dbReference type="ARBA" id="ARBA00004141"/>
    </source>
</evidence>
<dbReference type="GO" id="GO:0006843">
    <property type="term" value="P:mitochondrial citrate transmembrane transport"/>
    <property type="evidence" value="ECO:0007669"/>
    <property type="project" value="TreeGrafter"/>
</dbReference>
<keyword evidence="5" id="KW-0813">Transport</keyword>
<gene>
    <name evidence="8" type="ORF">SEMRO_1292_G260000.1</name>
</gene>
<evidence type="ECO:0000256" key="3">
    <source>
        <dbReference type="ARBA" id="ARBA00023136"/>
    </source>
</evidence>
<keyword evidence="3 4" id="KW-0472">Membrane</keyword>
<feature type="compositionally biased region" description="Polar residues" evidence="6">
    <location>
        <begin position="167"/>
        <end position="179"/>
    </location>
</feature>
<evidence type="ECO:0000313" key="8">
    <source>
        <dbReference type="EMBL" id="CAB9522340.1"/>
    </source>
</evidence>
<feature type="repeat" description="Solcar" evidence="4">
    <location>
        <begin position="360"/>
        <end position="453"/>
    </location>
</feature>
<keyword evidence="7" id="KW-0732">Signal</keyword>
<dbReference type="PANTHER" id="PTHR46982:SF1">
    <property type="entry name" value="CITRATE_OXOGLUTARATE CARRIER PROTEIN"/>
    <property type="match status" value="1"/>
</dbReference>
<dbReference type="InterPro" id="IPR053017">
    <property type="entry name" value="Mito_Cit/Oxoglu_Carrier"/>
</dbReference>
<comment type="similarity">
    <text evidence="5">Belongs to the mitochondrial carrier (TC 2.A.29) family.</text>
</comment>
<evidence type="ECO:0000256" key="6">
    <source>
        <dbReference type="SAM" id="MobiDB-lite"/>
    </source>
</evidence>
<feature type="region of interest" description="Disordered" evidence="6">
    <location>
        <begin position="122"/>
        <end position="179"/>
    </location>
</feature>
<organism evidence="8 9">
    <name type="scientific">Seminavis robusta</name>
    <dbReference type="NCBI Taxonomy" id="568900"/>
    <lineage>
        <taxon>Eukaryota</taxon>
        <taxon>Sar</taxon>
        <taxon>Stramenopiles</taxon>
        <taxon>Ochrophyta</taxon>
        <taxon>Bacillariophyta</taxon>
        <taxon>Bacillariophyceae</taxon>
        <taxon>Bacillariophycidae</taxon>
        <taxon>Naviculales</taxon>
        <taxon>Naviculaceae</taxon>
        <taxon>Seminavis</taxon>
    </lineage>
</organism>
<feature type="region of interest" description="Disordered" evidence="6">
    <location>
        <begin position="52"/>
        <end position="84"/>
    </location>
</feature>
<comment type="caution">
    <text evidence="8">The sequence shown here is derived from an EMBL/GenBank/DDBJ whole genome shotgun (WGS) entry which is preliminary data.</text>
</comment>
<evidence type="ECO:0000313" key="9">
    <source>
        <dbReference type="Proteomes" id="UP001153069"/>
    </source>
</evidence>
<dbReference type="Gene3D" id="1.50.40.10">
    <property type="entry name" value="Mitochondrial carrier domain"/>
    <property type="match status" value="1"/>
</dbReference>
<dbReference type="InterPro" id="IPR018108">
    <property type="entry name" value="MCP_transmembrane"/>
</dbReference>
<dbReference type="PROSITE" id="PS50920">
    <property type="entry name" value="SOLCAR"/>
    <property type="match status" value="2"/>
</dbReference>